<name>A0AAV5L2M8_9ROSI</name>
<proteinExistence type="predicted"/>
<protein>
    <submittedName>
        <fullName evidence="1">Uncharacterized protein</fullName>
    </submittedName>
</protein>
<comment type="caution">
    <text evidence="1">The sequence shown here is derived from an EMBL/GenBank/DDBJ whole genome shotgun (WGS) entry which is preliminary data.</text>
</comment>
<dbReference type="Proteomes" id="UP001054252">
    <property type="component" value="Unassembled WGS sequence"/>
</dbReference>
<organism evidence="1 2">
    <name type="scientific">Rubroshorea leprosula</name>
    <dbReference type="NCBI Taxonomy" id="152421"/>
    <lineage>
        <taxon>Eukaryota</taxon>
        <taxon>Viridiplantae</taxon>
        <taxon>Streptophyta</taxon>
        <taxon>Embryophyta</taxon>
        <taxon>Tracheophyta</taxon>
        <taxon>Spermatophyta</taxon>
        <taxon>Magnoliopsida</taxon>
        <taxon>eudicotyledons</taxon>
        <taxon>Gunneridae</taxon>
        <taxon>Pentapetalae</taxon>
        <taxon>rosids</taxon>
        <taxon>malvids</taxon>
        <taxon>Malvales</taxon>
        <taxon>Dipterocarpaceae</taxon>
        <taxon>Rubroshorea</taxon>
    </lineage>
</organism>
<dbReference type="PANTHER" id="PTHR46067:SF27">
    <property type="entry name" value="ACYL-COA N-ACYLTRANSFERASES (NAT) SUPERFAMILY PROTEIN"/>
    <property type="match status" value="1"/>
</dbReference>
<dbReference type="EMBL" id="BPVZ01000091">
    <property type="protein sequence ID" value="GKV31342.1"/>
    <property type="molecule type" value="Genomic_DNA"/>
</dbReference>
<dbReference type="Gene3D" id="3.40.630.30">
    <property type="match status" value="1"/>
</dbReference>
<dbReference type="AlphaFoldDB" id="A0AAV5L2M8"/>
<dbReference type="SUPFAM" id="SSF55729">
    <property type="entry name" value="Acyl-CoA N-acyltransferases (Nat)"/>
    <property type="match status" value="1"/>
</dbReference>
<dbReference type="InterPro" id="IPR016181">
    <property type="entry name" value="Acyl_CoA_acyltransferase"/>
</dbReference>
<keyword evidence="2" id="KW-1185">Reference proteome</keyword>
<dbReference type="PANTHER" id="PTHR46067">
    <property type="entry name" value="ACYL-COA N-ACYLTRANSFERASES (NAT) SUPERFAMILY PROTEIN"/>
    <property type="match status" value="1"/>
</dbReference>
<evidence type="ECO:0000313" key="2">
    <source>
        <dbReference type="Proteomes" id="UP001054252"/>
    </source>
</evidence>
<gene>
    <name evidence="1" type="ORF">SLEP1_g40038</name>
</gene>
<reference evidence="1 2" key="1">
    <citation type="journal article" date="2021" name="Commun. Biol.">
        <title>The genome of Shorea leprosula (Dipterocarpaceae) highlights the ecological relevance of drought in aseasonal tropical rainforests.</title>
        <authorList>
            <person name="Ng K.K.S."/>
            <person name="Kobayashi M.J."/>
            <person name="Fawcett J.A."/>
            <person name="Hatakeyama M."/>
            <person name="Paape T."/>
            <person name="Ng C.H."/>
            <person name="Ang C.C."/>
            <person name="Tnah L.H."/>
            <person name="Lee C.T."/>
            <person name="Nishiyama T."/>
            <person name="Sese J."/>
            <person name="O'Brien M.J."/>
            <person name="Copetti D."/>
            <person name="Mohd Noor M.I."/>
            <person name="Ong R.C."/>
            <person name="Putra M."/>
            <person name="Sireger I.Z."/>
            <person name="Indrioko S."/>
            <person name="Kosugi Y."/>
            <person name="Izuno A."/>
            <person name="Isagi Y."/>
            <person name="Lee S.L."/>
            <person name="Shimizu K.K."/>
        </authorList>
    </citation>
    <scope>NUCLEOTIDE SEQUENCE [LARGE SCALE GENOMIC DNA]</scope>
    <source>
        <strain evidence="1">214</strain>
    </source>
</reference>
<evidence type="ECO:0000313" key="1">
    <source>
        <dbReference type="EMBL" id="GKV31342.1"/>
    </source>
</evidence>
<accession>A0AAV5L2M8</accession>
<sequence length="82" mass="9440">MDPVICLGQSQIFLFINEFGGFEKNPEFGGFEELEALVDVENIGSQGVLEKARFTRERVLRKYYMLKGRTREPRSGFFSVTI</sequence>